<keyword evidence="8" id="KW-0443">Lipid metabolism</keyword>
<evidence type="ECO:0000256" key="2">
    <source>
        <dbReference type="ARBA" id="ARBA00005420"/>
    </source>
</evidence>
<dbReference type="PANTHER" id="PTHR12317">
    <property type="entry name" value="DIACYLGLYCEROL O-ACYLTRANSFERASE"/>
    <property type="match status" value="1"/>
</dbReference>
<keyword evidence="7" id="KW-1133">Transmembrane helix</keyword>
<keyword evidence="3" id="KW-0444">Lipid biosynthesis</keyword>
<name>A0A7N6BEL1_ANATE</name>
<keyword evidence="9" id="KW-0472">Membrane</keyword>
<gene>
    <name evidence="11" type="primary">MOGAT2</name>
</gene>
<keyword evidence="12" id="KW-1185">Reference proteome</keyword>
<evidence type="ECO:0000256" key="5">
    <source>
        <dbReference type="ARBA" id="ARBA00022692"/>
    </source>
</evidence>
<dbReference type="GO" id="GO:0019432">
    <property type="term" value="P:triglyceride biosynthetic process"/>
    <property type="evidence" value="ECO:0007669"/>
    <property type="project" value="TreeGrafter"/>
</dbReference>
<keyword evidence="10" id="KW-0012">Acyltransferase</keyword>
<keyword evidence="6" id="KW-0256">Endoplasmic reticulum</keyword>
<evidence type="ECO:0000313" key="11">
    <source>
        <dbReference type="Ensembl" id="ENSATEP00000061796.1"/>
    </source>
</evidence>
<reference evidence="11" key="3">
    <citation type="submission" date="2025-09" db="UniProtKB">
        <authorList>
            <consortium name="Ensembl"/>
        </authorList>
    </citation>
    <scope>IDENTIFICATION</scope>
</reference>
<accession>A0A7N6BEL1</accession>
<evidence type="ECO:0000256" key="9">
    <source>
        <dbReference type="ARBA" id="ARBA00023136"/>
    </source>
</evidence>
<dbReference type="AlphaFoldDB" id="A0A7N6BEL1"/>
<dbReference type="GO" id="GO:0005789">
    <property type="term" value="C:endoplasmic reticulum membrane"/>
    <property type="evidence" value="ECO:0007669"/>
    <property type="project" value="UniProtKB-SubCell"/>
</dbReference>
<reference evidence="11" key="2">
    <citation type="submission" date="2025-08" db="UniProtKB">
        <authorList>
            <consortium name="Ensembl"/>
        </authorList>
    </citation>
    <scope>IDENTIFICATION</scope>
</reference>
<evidence type="ECO:0000256" key="4">
    <source>
        <dbReference type="ARBA" id="ARBA00022679"/>
    </source>
</evidence>
<dbReference type="GeneTree" id="ENSGT01030000234582"/>
<organism evidence="11 12">
    <name type="scientific">Anabas testudineus</name>
    <name type="common">Climbing perch</name>
    <name type="synonym">Anthias testudineus</name>
    <dbReference type="NCBI Taxonomy" id="64144"/>
    <lineage>
        <taxon>Eukaryota</taxon>
        <taxon>Metazoa</taxon>
        <taxon>Chordata</taxon>
        <taxon>Craniata</taxon>
        <taxon>Vertebrata</taxon>
        <taxon>Euteleostomi</taxon>
        <taxon>Actinopterygii</taxon>
        <taxon>Neopterygii</taxon>
        <taxon>Teleostei</taxon>
        <taxon>Neoteleostei</taxon>
        <taxon>Acanthomorphata</taxon>
        <taxon>Anabantaria</taxon>
        <taxon>Anabantiformes</taxon>
        <taxon>Anabantoidei</taxon>
        <taxon>Anabantidae</taxon>
        <taxon>Anabas</taxon>
    </lineage>
</organism>
<evidence type="ECO:0000256" key="1">
    <source>
        <dbReference type="ARBA" id="ARBA00004477"/>
    </source>
</evidence>
<dbReference type="CDD" id="cd07987">
    <property type="entry name" value="LPLAT_MGAT-like"/>
    <property type="match status" value="1"/>
</dbReference>
<keyword evidence="5" id="KW-0812">Transmembrane</keyword>
<evidence type="ECO:0000313" key="12">
    <source>
        <dbReference type="Proteomes" id="UP000265040"/>
    </source>
</evidence>
<dbReference type="Pfam" id="PF03982">
    <property type="entry name" value="DAGAT"/>
    <property type="match status" value="1"/>
</dbReference>
<dbReference type="InterPro" id="IPR007130">
    <property type="entry name" value="DAGAT"/>
</dbReference>
<dbReference type="GO" id="GO:0003846">
    <property type="term" value="F:2-acylglycerol O-acyltransferase activity"/>
    <property type="evidence" value="ECO:0007669"/>
    <property type="project" value="TreeGrafter"/>
</dbReference>
<proteinExistence type="inferred from homology"/>
<evidence type="ECO:0000256" key="3">
    <source>
        <dbReference type="ARBA" id="ARBA00022516"/>
    </source>
</evidence>
<evidence type="ECO:0000256" key="7">
    <source>
        <dbReference type="ARBA" id="ARBA00022989"/>
    </source>
</evidence>
<evidence type="ECO:0000256" key="10">
    <source>
        <dbReference type="ARBA" id="ARBA00023315"/>
    </source>
</evidence>
<protein>
    <recommendedName>
        <fullName evidence="13">Monoacylglycerol O-acyltransferase 2</fullName>
    </recommendedName>
</protein>
<dbReference type="GO" id="GO:0004144">
    <property type="term" value="F:diacylglycerol O-acyltransferase activity"/>
    <property type="evidence" value="ECO:0007669"/>
    <property type="project" value="TreeGrafter"/>
</dbReference>
<reference evidence="11" key="1">
    <citation type="submission" date="2021-04" db="EMBL/GenBank/DDBJ databases">
        <authorList>
            <consortium name="Wellcome Sanger Institute Data Sharing"/>
        </authorList>
    </citation>
    <scope>NUCLEOTIDE SEQUENCE [LARGE SCALE GENOMIC DNA]</scope>
</reference>
<comment type="subcellular location">
    <subcellularLocation>
        <location evidence="1">Endoplasmic reticulum membrane</location>
        <topology evidence="1">Multi-pass membrane protein</topology>
    </subcellularLocation>
</comment>
<dbReference type="PANTHER" id="PTHR12317:SF74">
    <property type="entry name" value="2-ACYLGLYCEROL O-ACYLTRANSFERASE 2"/>
    <property type="match status" value="1"/>
</dbReference>
<evidence type="ECO:0000256" key="6">
    <source>
        <dbReference type="ARBA" id="ARBA00022824"/>
    </source>
</evidence>
<dbReference type="GO" id="GO:0006651">
    <property type="term" value="P:diacylglycerol biosynthetic process"/>
    <property type="evidence" value="ECO:0007669"/>
    <property type="project" value="TreeGrafter"/>
</dbReference>
<dbReference type="Ensembl" id="ENSATET00000057698.2">
    <property type="protein sequence ID" value="ENSATEP00000061796.1"/>
    <property type="gene ID" value="ENSATEG00000003295.3"/>
</dbReference>
<evidence type="ECO:0000256" key="8">
    <source>
        <dbReference type="ARBA" id="ARBA00023098"/>
    </source>
</evidence>
<sequence>LALYFIKTADLDPRHNYVLGFHPHGVLVAGAFTNFCTDATGFRQLFPGLSSYLLMLPLWFRAPFFRDYIMCAGLVPSDKESARYLLNRKGGGNAVVIAVGGAPEALDAHPGTFNVLLAKKKGFIKLAMEHGADLVPIFSFGENDVYDQVENPRGTWLRYIQEHLQALMGVSLPLFHARGIFQYSFGLMPYRKPIHTVVGRPIRVKKIEKPTAEELDALHQLYMDELSNLFEEHKGNYGVEEDVHLNFV</sequence>
<keyword evidence="4" id="KW-0808">Transferase</keyword>
<dbReference type="Proteomes" id="UP000265040">
    <property type="component" value="Chromosome 14"/>
</dbReference>
<comment type="similarity">
    <text evidence="2">Belongs to the diacylglycerol acyltransferase family.</text>
</comment>
<evidence type="ECO:0008006" key="13">
    <source>
        <dbReference type="Google" id="ProtNLM"/>
    </source>
</evidence>